<evidence type="ECO:0000313" key="2">
    <source>
        <dbReference type="Proteomes" id="UP000183316"/>
    </source>
</evidence>
<evidence type="ECO:0000313" key="1">
    <source>
        <dbReference type="EMBL" id="ANK06145.1"/>
    </source>
</evidence>
<reference evidence="1 2" key="1">
    <citation type="submission" date="2016-03" db="EMBL/GenBank/DDBJ databases">
        <title>Genome Sequence and Comparative Pathogenic Determinants of Uropathogenic Escherichia coli O25b:H4, a Clinical Isolate from Saudi Arabia.</title>
        <authorList>
            <person name="Alyamani E.A.J."/>
            <person name="Khiyami M.A."/>
            <person name="Booq R.Y."/>
            <person name="Bahwerth F.S."/>
            <person name="Vaisvil B."/>
            <person name="Schmitt D.P."/>
            <person name="Kapatral V."/>
        </authorList>
    </citation>
    <scope>NUCLEOTIDE SEQUENCE [LARGE SCALE GENOMIC DNA]</scope>
    <source>
        <strain evidence="1 2">O25b:H4</strain>
    </source>
</reference>
<gene>
    <name evidence="1" type="ORF">WLH_04884</name>
</gene>
<protein>
    <submittedName>
        <fullName evidence="1">Uncharacterized protein</fullName>
    </submittedName>
</protein>
<sequence>MPYGRAEAFSVSINAKVFCMRGFKFIDGEY</sequence>
<dbReference type="AlphaFoldDB" id="A0A192CJR2"/>
<proteinExistence type="predicted"/>
<dbReference type="Proteomes" id="UP000183316">
    <property type="component" value="Chromosome"/>
</dbReference>
<accession>A0A192CJR2</accession>
<name>A0A192CJR2_ECO25</name>
<dbReference type="EMBL" id="CP015085">
    <property type="protein sequence ID" value="ANK06145.1"/>
    <property type="molecule type" value="Genomic_DNA"/>
</dbReference>
<organism evidence="1 2">
    <name type="scientific">Escherichia coli O25b:H4</name>
    <dbReference type="NCBI Taxonomy" id="941280"/>
    <lineage>
        <taxon>Bacteria</taxon>
        <taxon>Pseudomonadati</taxon>
        <taxon>Pseudomonadota</taxon>
        <taxon>Gammaproteobacteria</taxon>
        <taxon>Enterobacterales</taxon>
        <taxon>Enterobacteriaceae</taxon>
        <taxon>Escherichia</taxon>
    </lineage>
</organism>
<dbReference type="PATRIC" id="fig|941280.3.peg.4844"/>